<dbReference type="Pfam" id="PF06246">
    <property type="entry name" value="Isy1"/>
    <property type="match status" value="1"/>
</dbReference>
<dbReference type="GO" id="GO:0000350">
    <property type="term" value="P:generation of catalytic spliceosome for second transesterification step"/>
    <property type="evidence" value="ECO:0007669"/>
    <property type="project" value="InterPro"/>
</dbReference>
<dbReference type="EMBL" id="KZ454987">
    <property type="protein sequence ID" value="PKI85692.1"/>
    <property type="molecule type" value="Genomic_DNA"/>
</dbReference>
<dbReference type="InterPro" id="IPR029012">
    <property type="entry name" value="Helix_hairpin_bin_sf"/>
</dbReference>
<accession>A0A2N1JGL3</accession>
<evidence type="ECO:0000256" key="5">
    <source>
        <dbReference type="ARBA" id="ARBA00023187"/>
    </source>
</evidence>
<evidence type="ECO:0000256" key="6">
    <source>
        <dbReference type="ARBA" id="ARBA00023242"/>
    </source>
</evidence>
<keyword evidence="3" id="KW-0507">mRNA processing</keyword>
<reference evidence="7 8" key="1">
    <citation type="submission" date="2017-10" db="EMBL/GenBank/DDBJ databases">
        <title>A novel species of cold-tolerant Malassezia isolated from bats.</title>
        <authorList>
            <person name="Lorch J.M."/>
            <person name="Palmer J.M."/>
            <person name="Vanderwolf K.J."/>
            <person name="Schmidt K.Z."/>
            <person name="Verant M.L."/>
            <person name="Weller T.J."/>
            <person name="Blehert D.S."/>
        </authorList>
    </citation>
    <scope>NUCLEOTIDE SEQUENCE [LARGE SCALE GENOMIC DNA]</scope>
    <source>
        <strain evidence="7 8">NWHC:44797-103</strain>
    </source>
</reference>
<keyword evidence="5" id="KW-0508">mRNA splicing</keyword>
<sequence>MALNESAQSVLHRFHDKQAADLGVGRRKNERPKLVSGVTNLRECEKWRGDVLRDIDRKVSRIQDFGLNDYEIRDLNDEINQLFREKNQWERQIVSLGGANYLGAAQWNMDEDGNEIPGMRGYKYFGRAKDLPGVRELFNRTAEQEEEIESYRTQKYRRFQHQSGAYFGNEDEQDGIMLAEEIASEELGWEKGWERVMAKMGIEDVPPPAIPRAEPVKLALAQDTPDNDALDAALPMLTALDAQELIAPKVAQREDIESFLLQAKKAALRSEYLAT</sequence>
<dbReference type="GO" id="GO:0071014">
    <property type="term" value="C:post-mRNA release spliceosomal complex"/>
    <property type="evidence" value="ECO:0007669"/>
    <property type="project" value="UniProtKB-ARBA"/>
</dbReference>
<dbReference type="OrthoDB" id="1739576at2759"/>
<dbReference type="STRING" id="2020962.A0A2N1JGL3"/>
<dbReference type="InterPro" id="IPR037200">
    <property type="entry name" value="Isy1_sf"/>
</dbReference>
<evidence type="ECO:0000256" key="4">
    <source>
        <dbReference type="ARBA" id="ARBA00022728"/>
    </source>
</evidence>
<proteinExistence type="inferred from homology"/>
<comment type="similarity">
    <text evidence="2">Belongs to the ISY1 family.</text>
</comment>
<dbReference type="FunFam" id="1.10.287.660:FF:000001">
    <property type="entry name" value="pre-mRNA-splicing factor ISY1 homolog"/>
    <property type="match status" value="1"/>
</dbReference>
<keyword evidence="4" id="KW-0747">Spliceosome</keyword>
<dbReference type="InterPro" id="IPR009360">
    <property type="entry name" value="Isy1"/>
</dbReference>
<keyword evidence="8" id="KW-1185">Reference proteome</keyword>
<dbReference type="GeneID" id="80899764"/>
<evidence type="ECO:0000256" key="3">
    <source>
        <dbReference type="ARBA" id="ARBA00022664"/>
    </source>
</evidence>
<dbReference type="RefSeq" id="XP_056061093.1">
    <property type="nucleotide sequence ID" value="XM_056205118.1"/>
</dbReference>
<evidence type="ECO:0000313" key="7">
    <source>
        <dbReference type="EMBL" id="PKI85692.1"/>
    </source>
</evidence>
<evidence type="ECO:0000256" key="1">
    <source>
        <dbReference type="ARBA" id="ARBA00004123"/>
    </source>
</evidence>
<gene>
    <name evidence="7" type="primary">ISY1</name>
    <name evidence="7" type="ORF">MVES_000243</name>
</gene>
<comment type="subcellular location">
    <subcellularLocation>
        <location evidence="1">Nucleus</location>
    </subcellularLocation>
</comment>
<dbReference type="GO" id="GO:0000974">
    <property type="term" value="C:Prp19 complex"/>
    <property type="evidence" value="ECO:0007669"/>
    <property type="project" value="UniProtKB-ARBA"/>
</dbReference>
<evidence type="ECO:0000256" key="2">
    <source>
        <dbReference type="ARBA" id="ARBA00007002"/>
    </source>
</evidence>
<keyword evidence="6" id="KW-0539">Nucleus</keyword>
<dbReference type="PANTHER" id="PTHR13021">
    <property type="entry name" value="PRE-MRNA-SPLICING FACTOR ISY1"/>
    <property type="match status" value="1"/>
</dbReference>
<organism evidence="7 8">
    <name type="scientific">Malassezia vespertilionis</name>
    <dbReference type="NCBI Taxonomy" id="2020962"/>
    <lineage>
        <taxon>Eukaryota</taxon>
        <taxon>Fungi</taxon>
        <taxon>Dikarya</taxon>
        <taxon>Basidiomycota</taxon>
        <taxon>Ustilaginomycotina</taxon>
        <taxon>Malasseziomycetes</taxon>
        <taxon>Malasseziales</taxon>
        <taxon>Malasseziaceae</taxon>
        <taxon>Malassezia</taxon>
    </lineage>
</organism>
<dbReference type="AlphaFoldDB" id="A0A2N1JGL3"/>
<dbReference type="Gene3D" id="1.10.287.660">
    <property type="entry name" value="Helix hairpin bin"/>
    <property type="match status" value="1"/>
</dbReference>
<name>A0A2N1JGL3_9BASI</name>
<evidence type="ECO:0000313" key="8">
    <source>
        <dbReference type="Proteomes" id="UP000232875"/>
    </source>
</evidence>
<dbReference type="Proteomes" id="UP000232875">
    <property type="component" value="Unassembled WGS sequence"/>
</dbReference>
<dbReference type="SUPFAM" id="SSF140102">
    <property type="entry name" value="ISY1 domain-like"/>
    <property type="match status" value="1"/>
</dbReference>
<protein>
    <submittedName>
        <fullName evidence="7">Isy1p</fullName>
    </submittedName>
</protein>